<dbReference type="RefSeq" id="WP_153494974.1">
    <property type="nucleotide sequence ID" value="NZ_CAXYUY010000030.1"/>
</dbReference>
<dbReference type="InterPro" id="IPR005025">
    <property type="entry name" value="FMN_Rdtase-like_dom"/>
</dbReference>
<keyword evidence="4" id="KW-1185">Reference proteome</keyword>
<dbReference type="OrthoDB" id="9812295at2"/>
<organism evidence="3 4">
    <name type="scientific">Lactococcus hircilactis</name>
    <dbReference type="NCBI Taxonomy" id="1494462"/>
    <lineage>
        <taxon>Bacteria</taxon>
        <taxon>Bacillati</taxon>
        <taxon>Bacillota</taxon>
        <taxon>Bacilli</taxon>
        <taxon>Lactobacillales</taxon>
        <taxon>Streptococcaceae</taxon>
        <taxon>Lactococcus</taxon>
    </lineage>
</organism>
<reference evidence="3 4" key="1">
    <citation type="submission" date="2019-10" db="EMBL/GenBank/DDBJ databases">
        <authorList>
            <person name="Dong K."/>
        </authorList>
    </citation>
    <scope>NUCLEOTIDE SEQUENCE [LARGE SCALE GENOMIC DNA]</scope>
    <source>
        <strain evidence="3 4">DSM 28960</strain>
    </source>
</reference>
<evidence type="ECO:0000259" key="2">
    <source>
        <dbReference type="Pfam" id="PF03358"/>
    </source>
</evidence>
<accession>A0A7X1Z6T8</accession>
<dbReference type="SUPFAM" id="SSF52218">
    <property type="entry name" value="Flavoproteins"/>
    <property type="match status" value="1"/>
</dbReference>
<evidence type="ECO:0000313" key="4">
    <source>
        <dbReference type="Proteomes" id="UP000439550"/>
    </source>
</evidence>
<dbReference type="InterPro" id="IPR050712">
    <property type="entry name" value="NAD(P)H-dep_reductase"/>
</dbReference>
<dbReference type="AlphaFoldDB" id="A0A7X1Z6T8"/>
<feature type="compositionally biased region" description="Polar residues" evidence="1">
    <location>
        <begin position="208"/>
        <end position="217"/>
    </location>
</feature>
<dbReference type="PANTHER" id="PTHR30543:SF21">
    <property type="entry name" value="NAD(P)H-DEPENDENT FMN REDUCTASE LOT6"/>
    <property type="match status" value="1"/>
</dbReference>
<dbReference type="GO" id="GO:0005829">
    <property type="term" value="C:cytosol"/>
    <property type="evidence" value="ECO:0007669"/>
    <property type="project" value="TreeGrafter"/>
</dbReference>
<protein>
    <submittedName>
        <fullName evidence="3">NAD(P)H-dependent oxidoreductase</fullName>
    </submittedName>
</protein>
<dbReference type="PANTHER" id="PTHR30543">
    <property type="entry name" value="CHROMATE REDUCTASE"/>
    <property type="match status" value="1"/>
</dbReference>
<evidence type="ECO:0000313" key="3">
    <source>
        <dbReference type="EMBL" id="MQW38643.1"/>
    </source>
</evidence>
<feature type="region of interest" description="Disordered" evidence="1">
    <location>
        <begin position="208"/>
        <end position="228"/>
    </location>
</feature>
<comment type="caution">
    <text evidence="3">The sequence shown here is derived from an EMBL/GenBank/DDBJ whole genome shotgun (WGS) entry which is preliminary data.</text>
</comment>
<name>A0A7X1Z6T8_9LACT</name>
<dbReference type="Gene3D" id="3.40.50.360">
    <property type="match status" value="1"/>
</dbReference>
<dbReference type="InterPro" id="IPR029039">
    <property type="entry name" value="Flavoprotein-like_sf"/>
</dbReference>
<dbReference type="Proteomes" id="UP000439550">
    <property type="component" value="Unassembled WGS sequence"/>
</dbReference>
<dbReference type="EMBL" id="WITJ01000002">
    <property type="protein sequence ID" value="MQW38643.1"/>
    <property type="molecule type" value="Genomic_DNA"/>
</dbReference>
<dbReference type="Pfam" id="PF03358">
    <property type="entry name" value="FMN_red"/>
    <property type="match status" value="1"/>
</dbReference>
<gene>
    <name evidence="3" type="ORF">GHI93_01595</name>
</gene>
<sequence>MNIVAIVGTNAGFSYNRKLLWAMKKMFQTSAQIEIVELLNLSLFCEDEEIPVEISALTEKITAADALIISTPEYDHAITAALKSLLEWLSFDPSHPLLQKPCMIVGASLGNLGTVFAQENLRQILNAPGLEAHVLSGHQFLLGRADQCFTTSGALKDEHTIAWLTQCFEAFLAFVHLHDAVSTDNTSPLQLDDKTKWWIENTATNAGIQDDAQTGSTEDLDDGTSLFA</sequence>
<dbReference type="GO" id="GO:0010181">
    <property type="term" value="F:FMN binding"/>
    <property type="evidence" value="ECO:0007669"/>
    <property type="project" value="TreeGrafter"/>
</dbReference>
<feature type="domain" description="NADPH-dependent FMN reductase-like" evidence="2">
    <location>
        <begin position="1"/>
        <end position="145"/>
    </location>
</feature>
<evidence type="ECO:0000256" key="1">
    <source>
        <dbReference type="SAM" id="MobiDB-lite"/>
    </source>
</evidence>
<dbReference type="GO" id="GO:0016491">
    <property type="term" value="F:oxidoreductase activity"/>
    <property type="evidence" value="ECO:0007669"/>
    <property type="project" value="InterPro"/>
</dbReference>
<proteinExistence type="predicted"/>